<evidence type="ECO:0000256" key="2">
    <source>
        <dbReference type="ARBA" id="ARBA00022448"/>
    </source>
</evidence>
<dbReference type="GO" id="GO:0033214">
    <property type="term" value="P:siderophore-iron import into cell"/>
    <property type="evidence" value="ECO:0007669"/>
    <property type="project" value="TreeGrafter"/>
</dbReference>
<keyword evidence="5 9" id="KW-0798">TonB box</keyword>
<dbReference type="InterPro" id="IPR037066">
    <property type="entry name" value="Plug_dom_sf"/>
</dbReference>
<dbReference type="SUPFAM" id="SSF49464">
    <property type="entry name" value="Carboxypeptidase regulatory domain-like"/>
    <property type="match status" value="1"/>
</dbReference>
<dbReference type="InterPro" id="IPR000531">
    <property type="entry name" value="Beta-barrel_TonB"/>
</dbReference>
<dbReference type="Pfam" id="PF00593">
    <property type="entry name" value="TonB_dep_Rec_b-barrel"/>
    <property type="match status" value="1"/>
</dbReference>
<comment type="caution">
    <text evidence="13">The sequence shown here is derived from an EMBL/GenBank/DDBJ whole genome shotgun (WGS) entry which is preliminary data.</text>
</comment>
<evidence type="ECO:0000313" key="13">
    <source>
        <dbReference type="EMBL" id="PZW39770.1"/>
    </source>
</evidence>
<proteinExistence type="inferred from homology"/>
<name>A0A2W7JWC1_9FLAO</name>
<dbReference type="InterPro" id="IPR039426">
    <property type="entry name" value="TonB-dep_rcpt-like"/>
</dbReference>
<evidence type="ECO:0000256" key="4">
    <source>
        <dbReference type="ARBA" id="ARBA00022692"/>
    </source>
</evidence>
<feature type="chain" id="PRO_5016055826" evidence="10">
    <location>
        <begin position="23"/>
        <end position="813"/>
    </location>
</feature>
<feature type="domain" description="TonB-dependent receptor plug" evidence="12">
    <location>
        <begin position="148"/>
        <end position="237"/>
    </location>
</feature>
<dbReference type="RefSeq" id="WP_111541411.1">
    <property type="nucleotide sequence ID" value="NZ_QKYV01000005.1"/>
</dbReference>
<evidence type="ECO:0000259" key="11">
    <source>
        <dbReference type="Pfam" id="PF00593"/>
    </source>
</evidence>
<protein>
    <submittedName>
        <fullName evidence="13">Fe(3+) dicitrate transport protein</fullName>
    </submittedName>
</protein>
<sequence length="813" mass="92472">MIRLKDFNFIALFFLLSVSLHAQFSFKGRVTSATTGKNIAEAEVFHVLTGAVEKTNANGEFSFDNLKEGTYTFVIFAASFEVYETQLNLSEDVEKTFILTELSEELSEVVITQRRERIFALRNLKPVEGTAIYAGKKTEVVLLDKVTGNLAANNARQIYSQVVGLNIYDNGDAGLQLNIGGRGLDPNRTQNFNTRQNGYDISADVLGYPESYYTPPPEALKEIQVIRGAASLQYGTQFGGLINFKFKKPNKYKKIELVSRQSLGSNQLFTSFNSLSGTVGKLSYYTYYHYKGGNGFRDNSGFDSHQAFAHLGYQVSEQTKLEFEYTFLDYLAQQPGGITDAQFYENPDYSNRERNWFKVNWNLFSAKLKHQFSKKTDFSLNLFGLSASRKALGFRDNRVSSVDDPNLPRELLVDHFENWGAEARLLTRYELLGQESVFLIGSKFYKAHNTQMQGAGNAGSEANFNFATREFPNYERQADFTFPNQNLAFFGENIFRLNSRLSVTPGFRLEFIDTESKGSYQNIVSDNAGNVLVNETLEDNRNLERSFVLLGIGANYQLSSQVELLANFSQNYRSVTFNDIRVINPVFVIDPNINDEEGFTADIGMRGKLSRKLRYELGVFGLQYKDRIGEILQNQGRIVRYKSNIGDAFIYGIETFAEFDLKNQFFNSNKNLQWSIFNNFTFTQSEYTQSQQTNVEGNKVEFIPEYNLKTGMRFGYKNLMGSLQYSYLSKQFTDATNAPQVKTDSQRGIEGEIPAYGILDFSLSYVYKRFRLETGINNLLNNDYFTRRATGYPGPGIIPAQPINWYTTLQVKI</sequence>
<evidence type="ECO:0000256" key="10">
    <source>
        <dbReference type="SAM" id="SignalP"/>
    </source>
</evidence>
<dbReference type="GO" id="GO:0009279">
    <property type="term" value="C:cell outer membrane"/>
    <property type="evidence" value="ECO:0007669"/>
    <property type="project" value="UniProtKB-SubCell"/>
</dbReference>
<evidence type="ECO:0000256" key="8">
    <source>
        <dbReference type="PROSITE-ProRule" id="PRU01360"/>
    </source>
</evidence>
<keyword evidence="10" id="KW-0732">Signal</keyword>
<keyword evidence="2 8" id="KW-0813">Transport</keyword>
<gene>
    <name evidence="13" type="ORF">LX95_02135</name>
</gene>
<dbReference type="PROSITE" id="PS52016">
    <property type="entry name" value="TONB_DEPENDENT_REC_3"/>
    <property type="match status" value="1"/>
</dbReference>
<dbReference type="Pfam" id="PF07715">
    <property type="entry name" value="Plug"/>
    <property type="match status" value="1"/>
</dbReference>
<dbReference type="InterPro" id="IPR036942">
    <property type="entry name" value="Beta-barrel_TonB_sf"/>
</dbReference>
<feature type="signal peptide" evidence="10">
    <location>
        <begin position="1"/>
        <end position="22"/>
    </location>
</feature>
<dbReference type="EMBL" id="QKYV01000005">
    <property type="protein sequence ID" value="PZW39770.1"/>
    <property type="molecule type" value="Genomic_DNA"/>
</dbReference>
<dbReference type="PANTHER" id="PTHR30442:SF0">
    <property type="entry name" value="FE(3+) DICITRATE TRANSPORT PROTEIN FECA"/>
    <property type="match status" value="1"/>
</dbReference>
<keyword evidence="4 8" id="KW-0812">Transmembrane</keyword>
<keyword evidence="6 8" id="KW-0472">Membrane</keyword>
<keyword evidence="14" id="KW-1185">Reference proteome</keyword>
<keyword evidence="3 8" id="KW-1134">Transmembrane beta strand</keyword>
<dbReference type="Gene3D" id="2.60.40.1120">
    <property type="entry name" value="Carboxypeptidase-like, regulatory domain"/>
    <property type="match status" value="1"/>
</dbReference>
<organism evidence="13 14">
    <name type="scientific">Mesonia algae</name>
    <dbReference type="NCBI Taxonomy" id="213248"/>
    <lineage>
        <taxon>Bacteria</taxon>
        <taxon>Pseudomonadati</taxon>
        <taxon>Bacteroidota</taxon>
        <taxon>Flavobacteriia</taxon>
        <taxon>Flavobacteriales</taxon>
        <taxon>Flavobacteriaceae</taxon>
        <taxon>Mesonia</taxon>
    </lineage>
</organism>
<evidence type="ECO:0000256" key="7">
    <source>
        <dbReference type="ARBA" id="ARBA00023237"/>
    </source>
</evidence>
<evidence type="ECO:0000256" key="9">
    <source>
        <dbReference type="RuleBase" id="RU003357"/>
    </source>
</evidence>
<dbReference type="InterPro" id="IPR012910">
    <property type="entry name" value="Plug_dom"/>
</dbReference>
<dbReference type="Proteomes" id="UP000249542">
    <property type="component" value="Unassembled WGS sequence"/>
</dbReference>
<accession>A0A2W7JWC1</accession>
<reference evidence="13 14" key="1">
    <citation type="submission" date="2018-06" db="EMBL/GenBank/DDBJ databases">
        <title>Genomic Encyclopedia of Archaeal and Bacterial Type Strains, Phase II (KMG-II): from individual species to whole genera.</title>
        <authorList>
            <person name="Goeker M."/>
        </authorList>
    </citation>
    <scope>NUCLEOTIDE SEQUENCE [LARGE SCALE GENOMIC DNA]</scope>
    <source>
        <strain evidence="13 14">DSM 15361</strain>
    </source>
</reference>
<evidence type="ECO:0000256" key="3">
    <source>
        <dbReference type="ARBA" id="ARBA00022452"/>
    </source>
</evidence>
<dbReference type="SUPFAM" id="SSF56935">
    <property type="entry name" value="Porins"/>
    <property type="match status" value="1"/>
</dbReference>
<dbReference type="AlphaFoldDB" id="A0A2W7JWC1"/>
<dbReference type="Pfam" id="PF13715">
    <property type="entry name" value="CarbopepD_reg_2"/>
    <property type="match status" value="1"/>
</dbReference>
<feature type="domain" description="TonB-dependent receptor-like beta-barrel" evidence="11">
    <location>
        <begin position="313"/>
        <end position="779"/>
    </location>
</feature>
<evidence type="ECO:0000259" key="12">
    <source>
        <dbReference type="Pfam" id="PF07715"/>
    </source>
</evidence>
<keyword evidence="7 8" id="KW-0998">Cell outer membrane</keyword>
<comment type="subcellular location">
    <subcellularLocation>
        <location evidence="1 8">Cell outer membrane</location>
        <topology evidence="1 8">Multi-pass membrane protein</topology>
    </subcellularLocation>
</comment>
<evidence type="ECO:0000256" key="1">
    <source>
        <dbReference type="ARBA" id="ARBA00004571"/>
    </source>
</evidence>
<evidence type="ECO:0000256" key="6">
    <source>
        <dbReference type="ARBA" id="ARBA00023136"/>
    </source>
</evidence>
<dbReference type="PANTHER" id="PTHR30442">
    <property type="entry name" value="IRON III DICITRATE TRANSPORT PROTEIN FECA"/>
    <property type="match status" value="1"/>
</dbReference>
<evidence type="ECO:0000313" key="14">
    <source>
        <dbReference type="Proteomes" id="UP000249542"/>
    </source>
</evidence>
<comment type="similarity">
    <text evidence="8 9">Belongs to the TonB-dependent receptor family.</text>
</comment>
<dbReference type="Gene3D" id="2.170.130.10">
    <property type="entry name" value="TonB-dependent receptor, plug domain"/>
    <property type="match status" value="1"/>
</dbReference>
<dbReference type="InterPro" id="IPR008969">
    <property type="entry name" value="CarboxyPept-like_regulatory"/>
</dbReference>
<evidence type="ECO:0000256" key="5">
    <source>
        <dbReference type="ARBA" id="ARBA00023077"/>
    </source>
</evidence>
<dbReference type="Gene3D" id="2.40.170.20">
    <property type="entry name" value="TonB-dependent receptor, beta-barrel domain"/>
    <property type="match status" value="1"/>
</dbReference>